<evidence type="ECO:0000256" key="1">
    <source>
        <dbReference type="SAM" id="MobiDB-lite"/>
    </source>
</evidence>
<dbReference type="GeneID" id="118427925"/>
<evidence type="ECO:0000313" key="2">
    <source>
        <dbReference type="Proteomes" id="UP000001554"/>
    </source>
</evidence>
<dbReference type="Proteomes" id="UP000001554">
    <property type="component" value="Chromosome 12"/>
</dbReference>
<proteinExistence type="predicted"/>
<dbReference type="AlphaFoldDB" id="A0A9J7N8N4"/>
<reference evidence="2" key="1">
    <citation type="journal article" date="2020" name="Nat. Ecol. Evol.">
        <title>Deeply conserved synteny resolves early events in vertebrate evolution.</title>
        <authorList>
            <person name="Simakov O."/>
            <person name="Marletaz F."/>
            <person name="Yue J.X."/>
            <person name="O'Connell B."/>
            <person name="Jenkins J."/>
            <person name="Brandt A."/>
            <person name="Calef R."/>
            <person name="Tung C.H."/>
            <person name="Huang T.K."/>
            <person name="Schmutz J."/>
            <person name="Satoh N."/>
            <person name="Yu J.K."/>
            <person name="Putnam N.H."/>
            <person name="Green R.E."/>
            <person name="Rokhsar D.S."/>
        </authorList>
    </citation>
    <scope>NUCLEOTIDE SEQUENCE [LARGE SCALE GENOMIC DNA]</scope>
    <source>
        <strain evidence="2">S238N-H82</strain>
    </source>
</reference>
<accession>A0A9J7N8N4</accession>
<protein>
    <submittedName>
        <fullName evidence="3">Proline-rich receptor-like protein kinase PERK8</fullName>
    </submittedName>
</protein>
<sequence length="153" mass="16272">MTDVSRPPPRKSPDPSGPRAKLRARKPPGWRAKPPVPSSSIRFQAVPFTDSTPIRPQPPAAVSFNNGTPARLPVPSTAVCQSPGENSRHHDNSQSGASLIPSPSEAVRSVMTGAMRLTGLVRETMVKVTHAASATTSVVTRTCCADNTVRERT</sequence>
<keyword evidence="2" id="KW-1185">Reference proteome</keyword>
<name>A0A9J7N8N4_BRAFL</name>
<evidence type="ECO:0000313" key="3">
    <source>
        <dbReference type="RefSeq" id="XP_035693785.1"/>
    </source>
</evidence>
<gene>
    <name evidence="3" type="primary">LOC118427925</name>
</gene>
<dbReference type="KEGG" id="bfo:118427925"/>
<dbReference type="RefSeq" id="XP_035693785.1">
    <property type="nucleotide sequence ID" value="XM_035837892.1"/>
</dbReference>
<feature type="region of interest" description="Disordered" evidence="1">
    <location>
        <begin position="1"/>
        <end position="104"/>
    </location>
</feature>
<reference evidence="3" key="2">
    <citation type="submission" date="2025-08" db="UniProtKB">
        <authorList>
            <consortium name="RefSeq"/>
        </authorList>
    </citation>
    <scope>IDENTIFICATION</scope>
    <source>
        <strain evidence="3">S238N-H82</strain>
        <tissue evidence="3">Testes</tissue>
    </source>
</reference>
<organism evidence="2 3">
    <name type="scientific">Branchiostoma floridae</name>
    <name type="common">Florida lancelet</name>
    <name type="synonym">Amphioxus</name>
    <dbReference type="NCBI Taxonomy" id="7739"/>
    <lineage>
        <taxon>Eukaryota</taxon>
        <taxon>Metazoa</taxon>
        <taxon>Chordata</taxon>
        <taxon>Cephalochordata</taxon>
        <taxon>Leptocardii</taxon>
        <taxon>Amphioxiformes</taxon>
        <taxon>Branchiostomatidae</taxon>
        <taxon>Branchiostoma</taxon>
    </lineage>
</organism>